<accession>A0AAN7TAF9</accession>
<proteinExistence type="inferred from homology"/>
<evidence type="ECO:0000259" key="3">
    <source>
        <dbReference type="Pfam" id="PF07110"/>
    </source>
</evidence>
<evidence type="ECO:0000256" key="2">
    <source>
        <dbReference type="SAM" id="MobiDB-lite"/>
    </source>
</evidence>
<dbReference type="GO" id="GO:0016491">
    <property type="term" value="F:oxidoreductase activity"/>
    <property type="evidence" value="ECO:0007669"/>
    <property type="project" value="InterPro"/>
</dbReference>
<evidence type="ECO:0000313" key="5">
    <source>
        <dbReference type="Proteomes" id="UP001310890"/>
    </source>
</evidence>
<name>A0AAN7TAF9_9PEZI</name>
<dbReference type="EMBL" id="JAVRRL010000093">
    <property type="protein sequence ID" value="KAK5108193.1"/>
    <property type="molecule type" value="Genomic_DNA"/>
</dbReference>
<sequence>MTIRITILIKRLPSVSEEDFHKYWSEKHASLFLSVPIVQRNLRKYQQFHSDPIITGQLRQVGLPLAEFDGGAELPRLAGRAPGTPRPPRPRAGGPAVFQDGEYLRVVVPDEMKFLDREKALMMIGTVEVKWEDGRPAEGIEVEGVK</sequence>
<evidence type="ECO:0000313" key="4">
    <source>
        <dbReference type="EMBL" id="KAK5108193.1"/>
    </source>
</evidence>
<reference evidence="4" key="1">
    <citation type="submission" date="2023-08" db="EMBL/GenBank/DDBJ databases">
        <title>Black Yeasts Isolated from many extreme environments.</title>
        <authorList>
            <person name="Coleine C."/>
            <person name="Stajich J.E."/>
            <person name="Selbmann L."/>
        </authorList>
    </citation>
    <scope>NUCLEOTIDE SEQUENCE</scope>
    <source>
        <strain evidence="4">CCFEE 5401</strain>
    </source>
</reference>
<dbReference type="AlphaFoldDB" id="A0AAN7TAF9"/>
<evidence type="ECO:0000256" key="1">
    <source>
        <dbReference type="ARBA" id="ARBA00005986"/>
    </source>
</evidence>
<organism evidence="4 5">
    <name type="scientific">Meristemomyces frigidus</name>
    <dbReference type="NCBI Taxonomy" id="1508187"/>
    <lineage>
        <taxon>Eukaryota</taxon>
        <taxon>Fungi</taxon>
        <taxon>Dikarya</taxon>
        <taxon>Ascomycota</taxon>
        <taxon>Pezizomycotina</taxon>
        <taxon>Dothideomycetes</taxon>
        <taxon>Dothideomycetidae</taxon>
        <taxon>Mycosphaerellales</taxon>
        <taxon>Teratosphaeriaceae</taxon>
        <taxon>Meristemomyces</taxon>
    </lineage>
</organism>
<dbReference type="InterPro" id="IPR009799">
    <property type="entry name" value="EthD_dom"/>
</dbReference>
<dbReference type="Proteomes" id="UP001310890">
    <property type="component" value="Unassembled WGS sequence"/>
</dbReference>
<dbReference type="Pfam" id="PF07110">
    <property type="entry name" value="EthD"/>
    <property type="match status" value="1"/>
</dbReference>
<comment type="caution">
    <text evidence="4">The sequence shown here is derived from an EMBL/GenBank/DDBJ whole genome shotgun (WGS) entry which is preliminary data.</text>
</comment>
<dbReference type="SUPFAM" id="SSF54909">
    <property type="entry name" value="Dimeric alpha+beta barrel"/>
    <property type="match status" value="1"/>
</dbReference>
<dbReference type="InterPro" id="IPR011008">
    <property type="entry name" value="Dimeric_a/b-barrel"/>
</dbReference>
<comment type="similarity">
    <text evidence="1">Belongs to the tpcK family.</text>
</comment>
<feature type="region of interest" description="Disordered" evidence="2">
    <location>
        <begin position="74"/>
        <end position="96"/>
    </location>
</feature>
<gene>
    <name evidence="4" type="ORF">LTR62_008724</name>
</gene>
<protein>
    <recommendedName>
        <fullName evidence="3">EthD domain-containing protein</fullName>
    </recommendedName>
</protein>
<dbReference type="Gene3D" id="3.30.70.100">
    <property type="match status" value="1"/>
</dbReference>
<feature type="domain" description="EthD" evidence="3">
    <location>
        <begin position="13"/>
        <end position="117"/>
    </location>
</feature>